<dbReference type="InterPro" id="IPR037207">
    <property type="entry name" value="Nuop51_4Fe4S-bd_sf"/>
</dbReference>
<dbReference type="PANTHER" id="PTHR11780:SF10">
    <property type="entry name" value="NADH DEHYDROGENASE [UBIQUINONE] FLAVOPROTEIN 1, MITOCHONDRIAL"/>
    <property type="match status" value="1"/>
</dbReference>
<feature type="domain" description="NADH-ubiquinone oxidoreductase 51kDa subunit iron-sulphur binding" evidence="10">
    <location>
        <begin position="344"/>
        <end position="389"/>
    </location>
</feature>
<dbReference type="GO" id="GO:0046872">
    <property type="term" value="F:metal ion binding"/>
    <property type="evidence" value="ECO:0007669"/>
    <property type="project" value="UniProtKB-KW"/>
</dbReference>
<evidence type="ECO:0000256" key="6">
    <source>
        <dbReference type="ARBA" id="ARBA00022643"/>
    </source>
</evidence>
<dbReference type="GO" id="GO:0005739">
    <property type="term" value="C:mitochondrion"/>
    <property type="evidence" value="ECO:0007669"/>
    <property type="project" value="GOC"/>
</dbReference>
<dbReference type="FunFam" id="3.40.50.11540:FF:000001">
    <property type="entry name" value="NADH dehydrogenase [ubiquinone] flavoprotein 1, mitochondrial"/>
    <property type="match status" value="1"/>
</dbReference>
<dbReference type="PANTHER" id="PTHR11780">
    <property type="entry name" value="NADH-UBIQUINONE OXIDOREDUCTASE FLAVOPROTEIN 1 NDUFV1"/>
    <property type="match status" value="1"/>
</dbReference>
<dbReference type="Gene3D" id="3.10.20.600">
    <property type="match status" value="1"/>
</dbReference>
<evidence type="ECO:0000256" key="3">
    <source>
        <dbReference type="ARBA" id="ARBA00007523"/>
    </source>
</evidence>
<dbReference type="EMBL" id="CP012524">
    <property type="protein sequence ID" value="ALC41976.1"/>
    <property type="molecule type" value="Genomic_DNA"/>
</dbReference>
<dbReference type="SMART" id="SM00928">
    <property type="entry name" value="NADH_4Fe-4S"/>
    <property type="match status" value="1"/>
</dbReference>
<dbReference type="Gene3D" id="3.40.50.11540">
    <property type="entry name" value="NADH-ubiquinone oxidoreductase 51kDa subunit"/>
    <property type="match status" value="1"/>
</dbReference>
<dbReference type="STRING" id="30019.A0A0M4EFA2"/>
<dbReference type="AlphaFoldDB" id="A0A0M4EFA2"/>
<keyword evidence="5" id="KW-0285">Flavoprotein</keyword>
<evidence type="ECO:0000256" key="8">
    <source>
        <dbReference type="ARBA" id="ARBA00023004"/>
    </source>
</evidence>
<dbReference type="GO" id="GO:0006120">
    <property type="term" value="P:mitochondrial electron transport, NADH to ubiquinone"/>
    <property type="evidence" value="ECO:0007669"/>
    <property type="project" value="TreeGrafter"/>
</dbReference>
<sequence>EPPAGMLSSNKTECGPLADADRIFQNLYGRHDWRLKGAMRRGDWYRTADLLGMGAEWITDEVKRSGLRGRGGGGFYVGNKWDFLRKLEKQDKVLIVNCAEGEPGTCKDREIMRHEPHKMIEGCLMAGMAMGCSRCIVYCRNRFYNEVCNLQFAMVEAYRYGLLGSNCCDSGYKFDMWVQRGDRYLTGEETALVNCLMGKMARPRKRPPYLVEKGYFDHPCCVVNVESLAVVPSILRRGAAWFAGLGRAKNSGTKLFNISGHVVNPCTVEEEMSIPMRDMIQIHAGGVCGGWDNLAAVFPGGLSTPLIGKADANEVLMDFDCLDSVDSSLGTGGLIVISKDCDALAVMQRSIEFYKDQTCKQCTPCRDGAIWLPQIFKAFAKGEAHPHMIDFLEIIRKKMDHTTICALSDSQANVVRGLLEQFAPLIEQRILKYAKNC</sequence>
<evidence type="ECO:0000313" key="11">
    <source>
        <dbReference type="EMBL" id="ALC41976.1"/>
    </source>
</evidence>
<dbReference type="SUPFAM" id="SSF140490">
    <property type="entry name" value="Nqo1C-terminal domain-like"/>
    <property type="match status" value="1"/>
</dbReference>
<dbReference type="Pfam" id="PF22461">
    <property type="entry name" value="SLBB_2"/>
    <property type="match status" value="1"/>
</dbReference>
<dbReference type="OrthoDB" id="42889at2759"/>
<dbReference type="Proteomes" id="UP000494163">
    <property type="component" value="Chromosome 2R"/>
</dbReference>
<evidence type="ECO:0000256" key="2">
    <source>
        <dbReference type="ARBA" id="ARBA00001966"/>
    </source>
</evidence>
<dbReference type="InterPro" id="IPR050837">
    <property type="entry name" value="ComplexI_51kDa_subunit"/>
</dbReference>
<keyword evidence="7" id="KW-0479">Metal-binding</keyword>
<keyword evidence="8" id="KW-0408">Iron</keyword>
<evidence type="ECO:0000256" key="9">
    <source>
        <dbReference type="ARBA" id="ARBA00023014"/>
    </source>
</evidence>
<evidence type="ECO:0000256" key="7">
    <source>
        <dbReference type="ARBA" id="ARBA00022723"/>
    </source>
</evidence>
<dbReference type="NCBIfam" id="NF010120">
    <property type="entry name" value="PRK13596.1"/>
    <property type="match status" value="1"/>
</dbReference>
<dbReference type="Gene3D" id="1.20.1440.230">
    <property type="entry name" value="NADH-ubiquinone oxidoreductase 51kDa subunit, iron-sulphur binding domain"/>
    <property type="match status" value="1"/>
</dbReference>
<evidence type="ECO:0000256" key="4">
    <source>
        <dbReference type="ARBA" id="ARBA00022485"/>
    </source>
</evidence>
<evidence type="ECO:0000313" key="12">
    <source>
        <dbReference type="Proteomes" id="UP000494163"/>
    </source>
</evidence>
<comment type="similarity">
    <text evidence="3">Belongs to the complex I 51 kDa subunit family.</text>
</comment>
<accession>A0A0M4EFA2</accession>
<keyword evidence="4" id="KW-0004">4Fe-4S</keyword>
<keyword evidence="9" id="KW-0411">Iron-sulfur</keyword>
<dbReference type="InterPro" id="IPR054765">
    <property type="entry name" value="SLBB_dom"/>
</dbReference>
<dbReference type="OMA" id="CKQCTYC"/>
<dbReference type="FunFam" id="3.10.20.600:FF:000001">
    <property type="entry name" value="NADH dehydrogenase [ubiquinone] flavoprotein 1, mitochondrial"/>
    <property type="match status" value="1"/>
</dbReference>
<evidence type="ECO:0000256" key="1">
    <source>
        <dbReference type="ARBA" id="ARBA00001917"/>
    </source>
</evidence>
<organism evidence="11 12">
    <name type="scientific">Drosophila busckii</name>
    <name type="common">Fruit fly</name>
    <dbReference type="NCBI Taxonomy" id="30019"/>
    <lineage>
        <taxon>Eukaryota</taxon>
        <taxon>Metazoa</taxon>
        <taxon>Ecdysozoa</taxon>
        <taxon>Arthropoda</taxon>
        <taxon>Hexapoda</taxon>
        <taxon>Insecta</taxon>
        <taxon>Pterygota</taxon>
        <taxon>Neoptera</taxon>
        <taxon>Endopterygota</taxon>
        <taxon>Diptera</taxon>
        <taxon>Brachycera</taxon>
        <taxon>Muscomorpha</taxon>
        <taxon>Ephydroidea</taxon>
        <taxon>Drosophilidae</taxon>
        <taxon>Drosophila</taxon>
    </lineage>
</organism>
<dbReference type="SUPFAM" id="SSF142019">
    <property type="entry name" value="Nqo1 FMN-binding domain-like"/>
    <property type="match status" value="1"/>
</dbReference>
<dbReference type="SMR" id="A0A0M4EFA2"/>
<dbReference type="InterPro" id="IPR011538">
    <property type="entry name" value="Nuo51_FMN-bd"/>
</dbReference>
<dbReference type="InterPro" id="IPR019575">
    <property type="entry name" value="Nuop51_4Fe4S-bd"/>
</dbReference>
<dbReference type="InterPro" id="IPR037225">
    <property type="entry name" value="Nuo51_FMN-bd_sf"/>
</dbReference>
<feature type="non-terminal residue" evidence="11">
    <location>
        <position position="1"/>
    </location>
</feature>
<gene>
    <name evidence="11" type="ORF">Dbus_chr2Rg1555</name>
</gene>
<reference evidence="11 12" key="1">
    <citation type="submission" date="2015-08" db="EMBL/GenBank/DDBJ databases">
        <title>Ancestral chromatin configuration constrains chromatin evolution on differentiating sex chromosomes in Drosophila.</title>
        <authorList>
            <person name="Zhou Q."/>
            <person name="Bachtrog D."/>
        </authorList>
    </citation>
    <scope>NUCLEOTIDE SEQUENCE [LARGE SCALE GENOMIC DNA]</scope>
    <source>
        <tissue evidence="11">Whole larvae</tissue>
    </source>
</reference>
<evidence type="ECO:0000259" key="10">
    <source>
        <dbReference type="SMART" id="SM00928"/>
    </source>
</evidence>
<dbReference type="Pfam" id="PF01512">
    <property type="entry name" value="Complex1_51K"/>
    <property type="match status" value="1"/>
</dbReference>
<comment type="cofactor">
    <cofactor evidence="1">
        <name>FMN</name>
        <dbReference type="ChEBI" id="CHEBI:58210"/>
    </cofactor>
</comment>
<dbReference type="SUPFAM" id="SSF142984">
    <property type="entry name" value="Nqo1 middle domain-like"/>
    <property type="match status" value="1"/>
</dbReference>
<dbReference type="GO" id="GO:0051539">
    <property type="term" value="F:4 iron, 4 sulfur cluster binding"/>
    <property type="evidence" value="ECO:0007669"/>
    <property type="project" value="UniProtKB-KW"/>
</dbReference>
<evidence type="ECO:0000256" key="5">
    <source>
        <dbReference type="ARBA" id="ARBA00022630"/>
    </source>
</evidence>
<dbReference type="Pfam" id="PF10589">
    <property type="entry name" value="NADH_4Fe-4S"/>
    <property type="match status" value="1"/>
</dbReference>
<keyword evidence="12" id="KW-1185">Reference proteome</keyword>
<protein>
    <submittedName>
        <fullName evidence="11">CG8102</fullName>
    </submittedName>
</protein>
<keyword evidence="6" id="KW-0288">FMN</keyword>
<proteinExistence type="inferred from homology"/>
<name>A0A0M4EFA2_DROBS</name>
<comment type="cofactor">
    <cofactor evidence="2">
        <name>[4Fe-4S] cluster</name>
        <dbReference type="ChEBI" id="CHEBI:49883"/>
    </cofactor>
</comment>